<gene>
    <name evidence="1" type="ORF">A3C18_00065</name>
</gene>
<protein>
    <recommendedName>
        <fullName evidence="3">Peptidase A2 domain-containing protein</fullName>
    </recommendedName>
</protein>
<dbReference type="AlphaFoldDB" id="A0A1F6DS28"/>
<dbReference type="Proteomes" id="UP000178328">
    <property type="component" value="Unassembled WGS sequence"/>
</dbReference>
<dbReference type="EMBL" id="MFLH01000032">
    <property type="protein sequence ID" value="OGG64203.1"/>
    <property type="molecule type" value="Genomic_DNA"/>
</dbReference>
<proteinExistence type="predicted"/>
<dbReference type="Gene3D" id="2.40.70.10">
    <property type="entry name" value="Acid Proteases"/>
    <property type="match status" value="1"/>
</dbReference>
<comment type="caution">
    <text evidence="1">The sequence shown here is derived from an EMBL/GenBank/DDBJ whole genome shotgun (WGS) entry which is preliminary data.</text>
</comment>
<evidence type="ECO:0008006" key="3">
    <source>
        <dbReference type="Google" id="ProtNLM"/>
    </source>
</evidence>
<dbReference type="STRING" id="1798494.A3C18_00065"/>
<reference evidence="1 2" key="1">
    <citation type="journal article" date="2016" name="Nat. Commun.">
        <title>Thousands of microbial genomes shed light on interconnected biogeochemical processes in an aquifer system.</title>
        <authorList>
            <person name="Anantharaman K."/>
            <person name="Brown C.T."/>
            <person name="Hug L.A."/>
            <person name="Sharon I."/>
            <person name="Castelle C.J."/>
            <person name="Probst A.J."/>
            <person name="Thomas B.C."/>
            <person name="Singh A."/>
            <person name="Wilkins M.J."/>
            <person name="Karaoz U."/>
            <person name="Brodie E.L."/>
            <person name="Williams K.H."/>
            <person name="Hubbard S.S."/>
            <person name="Banfield J.F."/>
        </authorList>
    </citation>
    <scope>NUCLEOTIDE SEQUENCE [LARGE SCALE GENOMIC DNA]</scope>
</reference>
<organism evidence="1 2">
    <name type="scientific">Candidatus Kaiserbacteria bacterium RIFCSPHIGHO2_02_FULL_54_11b</name>
    <dbReference type="NCBI Taxonomy" id="1798494"/>
    <lineage>
        <taxon>Bacteria</taxon>
        <taxon>Candidatus Kaiseribacteriota</taxon>
    </lineage>
</organism>
<name>A0A1F6DS28_9BACT</name>
<sequence length="142" mass="16236">MKGKWVEYTYRCRFFDDISGFFCELPKIPIELSLGGKIFPTDGVIDSGCSRTHIRRDIAEFFAIDTSRLERATTHGIAGSEEGFLQKITLSVINHGKPFEVEALIVGILPVPVLLGTNDFFTKFDVRFERSKQHFYVKRVQE</sequence>
<dbReference type="InterPro" id="IPR021109">
    <property type="entry name" value="Peptidase_aspartic_dom_sf"/>
</dbReference>
<evidence type="ECO:0000313" key="1">
    <source>
        <dbReference type="EMBL" id="OGG64203.1"/>
    </source>
</evidence>
<evidence type="ECO:0000313" key="2">
    <source>
        <dbReference type="Proteomes" id="UP000178328"/>
    </source>
</evidence>
<accession>A0A1F6DS28</accession>